<accession>A0A934SW12</accession>
<evidence type="ECO:0000313" key="1">
    <source>
        <dbReference type="EMBL" id="MBK4736639.1"/>
    </source>
</evidence>
<dbReference type="RefSeq" id="WP_200594267.1">
    <property type="nucleotide sequence ID" value="NZ_JAEPBG010000008.1"/>
</dbReference>
<name>A0A934SW12_9BURK</name>
<reference evidence="1" key="1">
    <citation type="submission" date="2021-01" db="EMBL/GenBank/DDBJ databases">
        <title>Genome sequence of strain Noviherbaspirillum sp. DKR-6.</title>
        <authorList>
            <person name="Chaudhary D.K."/>
        </authorList>
    </citation>
    <scope>NUCLEOTIDE SEQUENCE</scope>
    <source>
        <strain evidence="1">DKR-6</strain>
    </source>
</reference>
<sequence>MNNNMEQIPGDAGRILKIRYRRKALRVAVGVEIRFVTEDIVRLAGIRSLLEPVEAPSADGEAGDAGAGRLPETLGWSQVLNLLDCGDLSSIELQRFGEWMLNGAIEQLCGDAALTGKELLDTSTAHHSSFFRKALLKADPSRCRGNLMLQ</sequence>
<keyword evidence="2" id="KW-1185">Reference proteome</keyword>
<dbReference type="Proteomes" id="UP000622890">
    <property type="component" value="Unassembled WGS sequence"/>
</dbReference>
<dbReference type="EMBL" id="JAEPBG010000008">
    <property type="protein sequence ID" value="MBK4736639.1"/>
    <property type="molecule type" value="Genomic_DNA"/>
</dbReference>
<proteinExistence type="predicted"/>
<evidence type="ECO:0000313" key="2">
    <source>
        <dbReference type="Proteomes" id="UP000622890"/>
    </source>
</evidence>
<dbReference type="AlphaFoldDB" id="A0A934SW12"/>
<comment type="caution">
    <text evidence="1">The sequence shown here is derived from an EMBL/GenBank/DDBJ whole genome shotgun (WGS) entry which is preliminary data.</text>
</comment>
<organism evidence="1 2">
    <name type="scientific">Noviherbaspirillum pedocola</name>
    <dbReference type="NCBI Taxonomy" id="2801341"/>
    <lineage>
        <taxon>Bacteria</taxon>
        <taxon>Pseudomonadati</taxon>
        <taxon>Pseudomonadota</taxon>
        <taxon>Betaproteobacteria</taxon>
        <taxon>Burkholderiales</taxon>
        <taxon>Oxalobacteraceae</taxon>
        <taxon>Noviherbaspirillum</taxon>
    </lineage>
</organism>
<gene>
    <name evidence="1" type="ORF">JJB74_18595</name>
</gene>
<protein>
    <submittedName>
        <fullName evidence="1">Uncharacterized protein</fullName>
    </submittedName>
</protein>